<dbReference type="Proteomes" id="UP001279410">
    <property type="component" value="Unassembled WGS sequence"/>
</dbReference>
<organism evidence="2 3">
    <name type="scientific">Lates japonicus</name>
    <name type="common">Japanese lates</name>
    <dbReference type="NCBI Taxonomy" id="270547"/>
    <lineage>
        <taxon>Eukaryota</taxon>
        <taxon>Metazoa</taxon>
        <taxon>Chordata</taxon>
        <taxon>Craniata</taxon>
        <taxon>Vertebrata</taxon>
        <taxon>Euteleostomi</taxon>
        <taxon>Actinopterygii</taxon>
        <taxon>Neopterygii</taxon>
        <taxon>Teleostei</taxon>
        <taxon>Neoteleostei</taxon>
        <taxon>Acanthomorphata</taxon>
        <taxon>Carangaria</taxon>
        <taxon>Carangaria incertae sedis</taxon>
        <taxon>Centropomidae</taxon>
        <taxon>Lates</taxon>
    </lineage>
</organism>
<dbReference type="EMBL" id="BRZM01000031">
    <property type="protein sequence ID" value="GLD57990.1"/>
    <property type="molecule type" value="Genomic_DNA"/>
</dbReference>
<feature type="coiled-coil region" evidence="1">
    <location>
        <begin position="115"/>
        <end position="167"/>
    </location>
</feature>
<feature type="coiled-coil region" evidence="1">
    <location>
        <begin position="197"/>
        <end position="260"/>
    </location>
</feature>
<name>A0AAD3R7Q1_LATJO</name>
<evidence type="ECO:0000256" key="1">
    <source>
        <dbReference type="SAM" id="Coils"/>
    </source>
</evidence>
<comment type="caution">
    <text evidence="2">The sequence shown here is derived from an EMBL/GenBank/DDBJ whole genome shotgun (WGS) entry which is preliminary data.</text>
</comment>
<reference evidence="2" key="1">
    <citation type="submission" date="2022-08" db="EMBL/GenBank/DDBJ databases">
        <title>Genome sequencing of akame (Lates japonicus).</title>
        <authorList>
            <person name="Hashiguchi Y."/>
            <person name="Takahashi H."/>
        </authorList>
    </citation>
    <scope>NUCLEOTIDE SEQUENCE</scope>
    <source>
        <strain evidence="2">Kochi</strain>
    </source>
</reference>
<keyword evidence="3" id="KW-1185">Reference proteome</keyword>
<proteinExistence type="predicted"/>
<accession>A0AAD3R7Q1</accession>
<evidence type="ECO:0000313" key="2">
    <source>
        <dbReference type="EMBL" id="GLD57990.1"/>
    </source>
</evidence>
<evidence type="ECO:0000313" key="3">
    <source>
        <dbReference type="Proteomes" id="UP001279410"/>
    </source>
</evidence>
<gene>
    <name evidence="2" type="ORF">AKAME5_001015100</name>
</gene>
<keyword evidence="1" id="KW-0175">Coiled coil</keyword>
<dbReference type="AlphaFoldDB" id="A0AAD3R7Q1"/>
<sequence>MPQKRRTARQVAGRNQNHWMESHALQQEMCHLRDLLSTERANCCREYNWRIQLSHELEETKQQLVNQKHLKEVFINREKETKRELERLRNYSDAETLSTTKIATQVRNNINAVCQEKFNSELQVEKEKVKVLQEDLKLSYDKFMAELQMEKDKNNVLQEELKLCQSKLTAELQVEKEKNNHLHKELKVGQERFDTELQMEKVKKKALQEELEKLRTSYQEVSERYEVDVLTARQQADSLLRELENQIKSHKDKVLQDELLINLRDDRDTLLQQMVQENNHVIELVQKDTAEKDLMLSSHATLSSPQSPL</sequence>
<protein>
    <submittedName>
        <fullName evidence="2">Uncharacterized protein</fullName>
    </submittedName>
</protein>